<dbReference type="SMART" id="SM00044">
    <property type="entry name" value="CYCc"/>
    <property type="match status" value="1"/>
</dbReference>
<dbReference type="InterPro" id="IPR029787">
    <property type="entry name" value="Nucleotide_cyclase"/>
</dbReference>
<keyword evidence="7" id="KW-1185">Reference proteome</keyword>
<evidence type="ECO:0000256" key="3">
    <source>
        <dbReference type="ARBA" id="ARBA00023239"/>
    </source>
</evidence>
<dbReference type="Gene3D" id="3.30.70.1230">
    <property type="entry name" value="Nucleotide cyclase"/>
    <property type="match status" value="1"/>
</dbReference>
<dbReference type="FunFam" id="3.30.70.1230:FF:000030">
    <property type="entry name" value="Si:ch211-215j19.12"/>
    <property type="match status" value="1"/>
</dbReference>
<evidence type="ECO:0000313" key="7">
    <source>
        <dbReference type="Proteomes" id="UP001497623"/>
    </source>
</evidence>
<dbReference type="GO" id="GO:0000166">
    <property type="term" value="F:nucleotide binding"/>
    <property type="evidence" value="ECO:0007669"/>
    <property type="project" value="UniProtKB-KW"/>
</dbReference>
<dbReference type="InterPro" id="IPR001054">
    <property type="entry name" value="A/G_cyclase"/>
</dbReference>
<name>A0AAV2RB62_MEGNR</name>
<dbReference type="GO" id="GO:0004383">
    <property type="term" value="F:guanylate cyclase activity"/>
    <property type="evidence" value="ECO:0007669"/>
    <property type="project" value="UniProtKB-EC"/>
</dbReference>
<comment type="caution">
    <text evidence="6">The sequence shown here is derived from an EMBL/GenBank/DDBJ whole genome shotgun (WGS) entry which is preliminary data.</text>
</comment>
<dbReference type="Pfam" id="PF07701">
    <property type="entry name" value="HNOBA"/>
    <property type="match status" value="1"/>
</dbReference>
<keyword evidence="4" id="KW-0141">cGMP biosynthesis</keyword>
<feature type="domain" description="Guanylate cyclase" evidence="5">
    <location>
        <begin position="195"/>
        <end position="323"/>
    </location>
</feature>
<dbReference type="EC" id="4.6.1.2" evidence="1"/>
<dbReference type="PANTHER" id="PTHR45655">
    <property type="entry name" value="GUANYLATE CYCLASE SOLUBLE SUBUNIT BETA-2"/>
    <property type="match status" value="1"/>
</dbReference>
<dbReference type="Proteomes" id="UP001497623">
    <property type="component" value="Unassembled WGS sequence"/>
</dbReference>
<evidence type="ECO:0000256" key="2">
    <source>
        <dbReference type="ARBA" id="ARBA00022741"/>
    </source>
</evidence>
<sequence>MSKSVHMKAKIFSYNMKKKSGGGIYIQPRLKEVHARVHIQSELLYAYWSNMPKNHFPLFQDPKLINIKGLRQKKNRNTVLVLIIGELVWSGRLVVFICSPLICTLEELRQVSLCVSDIPKFDNTRELILLRHQRATEFDLMKQLEETTAALQITTKALEEEMVRTESILNMIVPPLVSAKLKRGEKVQDFFQEVTVMFSDVVRFTVIASHCTPLEVINMLNLLYMKFDARTEEYGVYKVETIGDAYMVVGGAPEWVWDHAVRVARLALSMVQEAHQVTDPVTNTPLQIRVGIHTGPVVAGCIGSKMPRYCLFGDTVNTASRMESHSHPDKIHVTQHT</sequence>
<dbReference type="GO" id="GO:0019934">
    <property type="term" value="P:cGMP-mediated signaling"/>
    <property type="evidence" value="ECO:0007669"/>
    <property type="project" value="TreeGrafter"/>
</dbReference>
<dbReference type="AlphaFoldDB" id="A0AAV2RB62"/>
<dbReference type="PANTHER" id="PTHR45655:SF13">
    <property type="entry name" value="SOLUBLE GUANYLATE CYCLASE GCY-32-RELATED"/>
    <property type="match status" value="1"/>
</dbReference>
<evidence type="ECO:0000256" key="4">
    <source>
        <dbReference type="ARBA" id="ARBA00023293"/>
    </source>
</evidence>
<evidence type="ECO:0000259" key="5">
    <source>
        <dbReference type="PROSITE" id="PS50125"/>
    </source>
</evidence>
<organism evidence="6 7">
    <name type="scientific">Meganyctiphanes norvegica</name>
    <name type="common">Northern krill</name>
    <name type="synonym">Thysanopoda norvegica</name>
    <dbReference type="NCBI Taxonomy" id="48144"/>
    <lineage>
        <taxon>Eukaryota</taxon>
        <taxon>Metazoa</taxon>
        <taxon>Ecdysozoa</taxon>
        <taxon>Arthropoda</taxon>
        <taxon>Crustacea</taxon>
        <taxon>Multicrustacea</taxon>
        <taxon>Malacostraca</taxon>
        <taxon>Eumalacostraca</taxon>
        <taxon>Eucarida</taxon>
        <taxon>Euphausiacea</taxon>
        <taxon>Euphausiidae</taxon>
        <taxon>Meganyctiphanes</taxon>
    </lineage>
</organism>
<dbReference type="PROSITE" id="PS50125">
    <property type="entry name" value="GUANYLATE_CYCLASE_2"/>
    <property type="match status" value="1"/>
</dbReference>
<dbReference type="GO" id="GO:0008074">
    <property type="term" value="C:guanylate cyclase complex, soluble"/>
    <property type="evidence" value="ECO:0007669"/>
    <property type="project" value="TreeGrafter"/>
</dbReference>
<keyword evidence="3" id="KW-0456">Lyase</keyword>
<protein>
    <recommendedName>
        <fullName evidence="1">guanylate cyclase</fullName>
        <ecNumber evidence="1">4.6.1.2</ecNumber>
    </recommendedName>
</protein>
<reference evidence="6 7" key="1">
    <citation type="submission" date="2024-05" db="EMBL/GenBank/DDBJ databases">
        <authorList>
            <person name="Wallberg A."/>
        </authorList>
    </citation>
    <scope>NUCLEOTIDE SEQUENCE [LARGE SCALE GENOMIC DNA]</scope>
</reference>
<dbReference type="SUPFAM" id="SSF55073">
    <property type="entry name" value="Nucleotide cyclase"/>
    <property type="match status" value="1"/>
</dbReference>
<dbReference type="EMBL" id="CAXKWB010017203">
    <property type="protein sequence ID" value="CAL4118253.1"/>
    <property type="molecule type" value="Genomic_DNA"/>
</dbReference>
<keyword evidence="2" id="KW-0547">Nucleotide-binding</keyword>
<feature type="non-terminal residue" evidence="6">
    <location>
        <position position="337"/>
    </location>
</feature>
<proteinExistence type="predicted"/>
<dbReference type="Gene3D" id="6.10.250.780">
    <property type="match status" value="1"/>
</dbReference>
<dbReference type="GO" id="GO:0070482">
    <property type="term" value="P:response to oxygen levels"/>
    <property type="evidence" value="ECO:0007669"/>
    <property type="project" value="TreeGrafter"/>
</dbReference>
<evidence type="ECO:0000313" key="6">
    <source>
        <dbReference type="EMBL" id="CAL4118253.1"/>
    </source>
</evidence>
<dbReference type="Pfam" id="PF00211">
    <property type="entry name" value="Guanylate_cyc"/>
    <property type="match status" value="1"/>
</dbReference>
<dbReference type="CDD" id="cd07302">
    <property type="entry name" value="CHD"/>
    <property type="match status" value="1"/>
</dbReference>
<gene>
    <name evidence="6" type="ORF">MNOR_LOCUS21400</name>
</gene>
<dbReference type="InterPro" id="IPR011645">
    <property type="entry name" value="HNOB_dom_associated"/>
</dbReference>
<evidence type="ECO:0000256" key="1">
    <source>
        <dbReference type="ARBA" id="ARBA00012202"/>
    </source>
</evidence>
<accession>A0AAV2RB62</accession>